<evidence type="ECO:0000259" key="2">
    <source>
        <dbReference type="Pfam" id="PF00535"/>
    </source>
</evidence>
<keyword evidence="1" id="KW-1133">Transmembrane helix</keyword>
<dbReference type="PANTHER" id="PTHR43685:SF2">
    <property type="entry name" value="GLYCOSYLTRANSFERASE 2-LIKE DOMAIN-CONTAINING PROTEIN"/>
    <property type="match status" value="1"/>
</dbReference>
<dbReference type="Pfam" id="PF00535">
    <property type="entry name" value="Glycos_transf_2"/>
    <property type="match status" value="1"/>
</dbReference>
<feature type="domain" description="Glycosyltransferase 2-like" evidence="2">
    <location>
        <begin position="7"/>
        <end position="133"/>
    </location>
</feature>
<accession>A0A1F7X115</accession>
<comment type="caution">
    <text evidence="3">The sequence shown here is derived from an EMBL/GenBank/DDBJ whole genome shotgun (WGS) entry which is preliminary data.</text>
</comment>
<dbReference type="EMBL" id="MGFQ01000047">
    <property type="protein sequence ID" value="OGM08409.1"/>
    <property type="molecule type" value="Genomic_DNA"/>
</dbReference>
<keyword evidence="1" id="KW-0812">Transmembrane</keyword>
<protein>
    <recommendedName>
        <fullName evidence="2">Glycosyltransferase 2-like domain-containing protein</fullName>
    </recommendedName>
</protein>
<dbReference type="SUPFAM" id="SSF53448">
    <property type="entry name" value="Nucleotide-diphospho-sugar transferases"/>
    <property type="match status" value="1"/>
</dbReference>
<keyword evidence="1" id="KW-0472">Membrane</keyword>
<evidence type="ECO:0000313" key="4">
    <source>
        <dbReference type="Proteomes" id="UP000176939"/>
    </source>
</evidence>
<dbReference type="PANTHER" id="PTHR43685">
    <property type="entry name" value="GLYCOSYLTRANSFERASE"/>
    <property type="match status" value="1"/>
</dbReference>
<dbReference type="InterPro" id="IPR001173">
    <property type="entry name" value="Glyco_trans_2-like"/>
</dbReference>
<name>A0A1F7X115_9BACT</name>
<dbReference type="CDD" id="cd00761">
    <property type="entry name" value="Glyco_tranf_GTA_type"/>
    <property type="match status" value="1"/>
</dbReference>
<feature type="transmembrane region" description="Helical" evidence="1">
    <location>
        <begin position="302"/>
        <end position="321"/>
    </location>
</feature>
<feature type="transmembrane region" description="Helical" evidence="1">
    <location>
        <begin position="270"/>
        <end position="290"/>
    </location>
</feature>
<proteinExistence type="predicted"/>
<dbReference type="Gene3D" id="3.90.550.10">
    <property type="entry name" value="Spore Coat Polysaccharide Biosynthesis Protein SpsA, Chain A"/>
    <property type="match status" value="1"/>
</dbReference>
<dbReference type="AlphaFoldDB" id="A0A1F7X115"/>
<organism evidence="3 4">
    <name type="scientific">Candidatus Woesebacteria bacterium RBG_13_36_22</name>
    <dbReference type="NCBI Taxonomy" id="1802478"/>
    <lineage>
        <taxon>Bacteria</taxon>
        <taxon>Candidatus Woeseibacteriota</taxon>
    </lineage>
</organism>
<gene>
    <name evidence="3" type="ORF">A2Z67_05875</name>
</gene>
<sequence length="334" mass="38640">MKRIFLSIVIPAYNYPELLDRLINSIWSSRKINREEIEIIVVDDASKISLKPTVIKYKVRYFRLKKNSGPAKARNLGVDKALGELILFLDSDVVLFPNTLARVVGLYKRNPDLVAATGVWDKKQKSNSFFPNFKALRDWSYWIIERNGGLYYLFSPRIASIKKNIFKGVGGFNTKYKGADVEDIELTYKIAEKYDIKFDEKTKVKHEFGGFGSIARGYFRRSFLWTPLFLKRKKFDPVATTGRETFTGLTAVLAVVGFFLVLITGKFHTIAIFFLLLHFLLVSRFLKFVYSEKGAFFAIRSFFAGIILYLVIYAGSLWYFLSLPFKIVKERFFK</sequence>
<evidence type="ECO:0000313" key="3">
    <source>
        <dbReference type="EMBL" id="OGM08409.1"/>
    </source>
</evidence>
<reference evidence="3 4" key="1">
    <citation type="journal article" date="2016" name="Nat. Commun.">
        <title>Thousands of microbial genomes shed light on interconnected biogeochemical processes in an aquifer system.</title>
        <authorList>
            <person name="Anantharaman K."/>
            <person name="Brown C.T."/>
            <person name="Hug L.A."/>
            <person name="Sharon I."/>
            <person name="Castelle C.J."/>
            <person name="Probst A.J."/>
            <person name="Thomas B.C."/>
            <person name="Singh A."/>
            <person name="Wilkins M.J."/>
            <person name="Karaoz U."/>
            <person name="Brodie E.L."/>
            <person name="Williams K.H."/>
            <person name="Hubbard S.S."/>
            <person name="Banfield J.F."/>
        </authorList>
    </citation>
    <scope>NUCLEOTIDE SEQUENCE [LARGE SCALE GENOMIC DNA]</scope>
</reference>
<feature type="transmembrane region" description="Helical" evidence="1">
    <location>
        <begin position="245"/>
        <end position="263"/>
    </location>
</feature>
<dbReference type="InterPro" id="IPR050834">
    <property type="entry name" value="Glycosyltransf_2"/>
</dbReference>
<dbReference type="InterPro" id="IPR029044">
    <property type="entry name" value="Nucleotide-diphossugar_trans"/>
</dbReference>
<dbReference type="Proteomes" id="UP000176939">
    <property type="component" value="Unassembled WGS sequence"/>
</dbReference>
<evidence type="ECO:0000256" key="1">
    <source>
        <dbReference type="SAM" id="Phobius"/>
    </source>
</evidence>